<feature type="transmembrane region" description="Helical" evidence="1">
    <location>
        <begin position="16"/>
        <end position="34"/>
    </location>
</feature>
<evidence type="ECO:0000256" key="1">
    <source>
        <dbReference type="SAM" id="Phobius"/>
    </source>
</evidence>
<keyword evidence="3" id="KW-1185">Reference proteome</keyword>
<keyword evidence="1" id="KW-0812">Transmembrane</keyword>
<dbReference type="Proteomes" id="UP000242915">
    <property type="component" value="Unassembled WGS sequence"/>
</dbReference>
<accession>A0A239AGV6</accession>
<evidence type="ECO:0000313" key="3">
    <source>
        <dbReference type="Proteomes" id="UP000242915"/>
    </source>
</evidence>
<gene>
    <name evidence="2" type="ORF">SAMN05216255_1178</name>
</gene>
<dbReference type="EMBL" id="FZOG01000001">
    <property type="protein sequence ID" value="SNR94780.1"/>
    <property type="molecule type" value="Genomic_DNA"/>
</dbReference>
<protein>
    <submittedName>
        <fullName evidence="2">Uncharacterized protein</fullName>
    </submittedName>
</protein>
<dbReference type="AlphaFoldDB" id="A0A239AGV6"/>
<organism evidence="2 3">
    <name type="scientific">Pseudomonas segetis</name>
    <dbReference type="NCBI Taxonomy" id="298908"/>
    <lineage>
        <taxon>Bacteria</taxon>
        <taxon>Pseudomonadati</taxon>
        <taxon>Pseudomonadota</taxon>
        <taxon>Gammaproteobacteria</taxon>
        <taxon>Pseudomonadales</taxon>
        <taxon>Pseudomonadaceae</taxon>
        <taxon>Pseudomonas</taxon>
    </lineage>
</organism>
<keyword evidence="1" id="KW-0472">Membrane</keyword>
<name>A0A239AGV6_9PSED</name>
<evidence type="ECO:0000313" key="2">
    <source>
        <dbReference type="EMBL" id="SNR94780.1"/>
    </source>
</evidence>
<reference evidence="3" key="1">
    <citation type="submission" date="2017-06" db="EMBL/GenBank/DDBJ databases">
        <authorList>
            <person name="Varghese N."/>
            <person name="Submissions S."/>
        </authorList>
    </citation>
    <scope>NUCLEOTIDE SEQUENCE [LARGE SCALE GENOMIC DNA]</scope>
    <source>
        <strain evidence="3">CIP 108523</strain>
    </source>
</reference>
<proteinExistence type="predicted"/>
<sequence>MNDQTEPDPADSAIDAKAIFALIVIAVATAVYWVSHQ</sequence>
<keyword evidence="1" id="KW-1133">Transmembrane helix</keyword>